<keyword evidence="2" id="KW-1185">Reference proteome</keyword>
<evidence type="ECO:0000313" key="1">
    <source>
        <dbReference type="EMBL" id="ADC45325.1"/>
    </source>
</evidence>
<sequence length="23" mass="2858">MRQKDNILCPSTFCKQFYDPFLY</sequence>
<dbReference type="Proteomes" id="UP000002429">
    <property type="component" value="Plasmid megaplasmid"/>
</dbReference>
<geneLocation type="plasmid" evidence="1 2">
    <name>megaplasmid</name>
</geneLocation>
<proteinExistence type="predicted"/>
<accession>D3DYF5</accession>
<evidence type="ECO:0000313" key="2">
    <source>
        <dbReference type="Proteomes" id="UP000002429"/>
    </source>
</evidence>
<dbReference type="KEGG" id="rme:Rmet_6746"/>
<protein>
    <submittedName>
        <fullName evidence="1">Uncharacterized protein</fullName>
    </submittedName>
</protein>
<gene>
    <name evidence="1" type="ordered locus">Rmet_6746</name>
</gene>
<dbReference type="AlphaFoldDB" id="D3DYF5"/>
<dbReference type="HOGENOM" id="CLU_3423062_0_0_4"/>
<name>D3DYF5_CUPMC</name>
<keyword evidence="1" id="KW-0614">Plasmid</keyword>
<reference evidence="2" key="1">
    <citation type="journal article" date="2010" name="PLoS ONE">
        <title>The complete genome sequence of Cupriavidus metallidurans strain CH34, a master survivalist in harsh and anthropogenic environments.</title>
        <authorList>
            <person name="Janssen P.J."/>
            <person name="Van Houdt R."/>
            <person name="Moors H."/>
            <person name="Monsieurs P."/>
            <person name="Morin N."/>
            <person name="Michaux A."/>
            <person name="Benotmane M.A."/>
            <person name="Leys N."/>
            <person name="Vallaeys T."/>
            <person name="Lapidus A."/>
            <person name="Monchy S."/>
            <person name="Medigue C."/>
            <person name="Taghavi S."/>
            <person name="McCorkle S."/>
            <person name="Dunn J."/>
            <person name="van der Lelie D."/>
            <person name="Mergeay M."/>
        </authorList>
    </citation>
    <scope>NUCLEOTIDE SEQUENCE [LARGE SCALE GENOMIC DNA]</scope>
    <source>
        <plasmid evidence="2">megaplasmid</plasmid>
    </source>
</reference>
<organism evidence="1 2">
    <name type="scientific">Cupriavidus metallidurans (strain ATCC 43123 / DSM 2839 / NBRC 102507 / CH34)</name>
    <name type="common">Ralstonia metallidurans</name>
    <dbReference type="NCBI Taxonomy" id="266264"/>
    <lineage>
        <taxon>Bacteria</taxon>
        <taxon>Pseudomonadati</taxon>
        <taxon>Pseudomonadota</taxon>
        <taxon>Betaproteobacteria</taxon>
        <taxon>Burkholderiales</taxon>
        <taxon>Burkholderiaceae</taxon>
        <taxon>Cupriavidus</taxon>
    </lineage>
</organism>
<dbReference type="EMBL" id="CP000353">
    <property type="protein sequence ID" value="ADC45325.1"/>
    <property type="molecule type" value="Genomic_DNA"/>
</dbReference>